<dbReference type="Proteomes" id="UP000324143">
    <property type="component" value="Unassembled WGS sequence"/>
</dbReference>
<proteinExistence type="predicted"/>
<evidence type="ECO:0000313" key="1">
    <source>
        <dbReference type="EMBL" id="TYB30630.1"/>
    </source>
</evidence>
<comment type="caution">
    <text evidence="1">The sequence shown here is derived from an EMBL/GenBank/DDBJ whole genome shotgun (WGS) entry which is preliminary data.</text>
</comment>
<gene>
    <name evidence="1" type="ORF">FXF47_08325</name>
</gene>
<evidence type="ECO:0000313" key="2">
    <source>
        <dbReference type="Proteomes" id="UP000324143"/>
    </source>
</evidence>
<dbReference type="AlphaFoldDB" id="A0A5D0MGT2"/>
<sequence length="60" mass="6886">MLECKFFEEINLNVIPEDSGTPFHYGRNFHNNKILVMKIPLAALATSGRFLFCYNYVNSG</sequence>
<protein>
    <submittedName>
        <fullName evidence="1">Uncharacterized protein</fullName>
    </submittedName>
</protein>
<accession>A0A5D0MGT2</accession>
<name>A0A5D0MGT2_9BACT</name>
<reference evidence="1" key="1">
    <citation type="submission" date="2019-08" db="EMBL/GenBank/DDBJ databases">
        <title>Genomic characterization of a novel candidate phylum (ARYD3) from a high temperature, high salinity tertiary oil reservoir in north central Oklahoma, USA.</title>
        <authorList>
            <person name="Youssef N.H."/>
            <person name="Yadav A."/>
            <person name="Elshahed M.S."/>
        </authorList>
    </citation>
    <scope>NUCLEOTIDE SEQUENCE [LARGE SCALE GENOMIC DNA]</scope>
    <source>
        <strain evidence="1">ARYD3</strain>
    </source>
</reference>
<organism evidence="1 2">
    <name type="scientific">Candidatus Mcinerneyibacterium aminivorans</name>
    <dbReference type="NCBI Taxonomy" id="2703815"/>
    <lineage>
        <taxon>Bacteria</taxon>
        <taxon>Candidatus Macinerneyibacteriota</taxon>
        <taxon>Candidatus Mcinerneyibacteria</taxon>
        <taxon>Candidatus Mcinerneyibacteriales</taxon>
        <taxon>Candidatus Mcinerneyibacteriaceae</taxon>
        <taxon>Candidatus Mcinerneyibacterium</taxon>
    </lineage>
</organism>
<dbReference type="EMBL" id="VSIX01000097">
    <property type="protein sequence ID" value="TYB30630.1"/>
    <property type="molecule type" value="Genomic_DNA"/>
</dbReference>
<keyword evidence="2" id="KW-1185">Reference proteome</keyword>